<evidence type="ECO:0000313" key="10">
    <source>
        <dbReference type="EMBL" id="TWT16953.1"/>
    </source>
</evidence>
<dbReference type="InterPro" id="IPR014756">
    <property type="entry name" value="Ig_E-set"/>
</dbReference>
<comment type="caution">
    <text evidence="10">The sequence shown here is derived from an EMBL/GenBank/DDBJ whole genome shotgun (WGS) entry which is preliminary data.</text>
</comment>
<dbReference type="SUPFAM" id="SSF81296">
    <property type="entry name" value="E set domains"/>
    <property type="match status" value="1"/>
</dbReference>
<evidence type="ECO:0000256" key="2">
    <source>
        <dbReference type="ARBA" id="ARBA00004418"/>
    </source>
</evidence>
<dbReference type="InterPro" id="IPR014438">
    <property type="entry name" value="Glucan_biosyn_MdoG/MdoD"/>
</dbReference>
<dbReference type="InterPro" id="IPR011013">
    <property type="entry name" value="Gal_mutarotase_sf_dom"/>
</dbReference>
<feature type="domain" description="Glucan biosynthesis periplasmic MdoG C-terminal" evidence="9">
    <location>
        <begin position="36"/>
        <end position="509"/>
    </location>
</feature>
<proteinExistence type="inferred from homology"/>
<dbReference type="InterPro" id="IPR007444">
    <property type="entry name" value="Glucan_biosyn_MdoG_C"/>
</dbReference>
<comment type="pathway">
    <text evidence="3">Glycan metabolism; osmoregulated periplasmic glucan (OPG) biosynthesis.</text>
</comment>
<keyword evidence="7" id="KW-0574">Periplasm</keyword>
<evidence type="ECO:0000313" key="11">
    <source>
        <dbReference type="Proteomes" id="UP000315949"/>
    </source>
</evidence>
<dbReference type="Gene3D" id="2.60.40.10">
    <property type="entry name" value="Immunoglobulins"/>
    <property type="match status" value="1"/>
</dbReference>
<evidence type="ECO:0000256" key="5">
    <source>
        <dbReference type="ARBA" id="ARBA00015372"/>
    </source>
</evidence>
<dbReference type="InterPro" id="IPR014718">
    <property type="entry name" value="GH-type_carb-bd"/>
</dbReference>
<evidence type="ECO:0000256" key="6">
    <source>
        <dbReference type="ARBA" id="ARBA00022729"/>
    </source>
</evidence>
<evidence type="ECO:0000256" key="3">
    <source>
        <dbReference type="ARBA" id="ARBA00005001"/>
    </source>
</evidence>
<evidence type="ECO:0000256" key="4">
    <source>
        <dbReference type="ARBA" id="ARBA00009284"/>
    </source>
</evidence>
<protein>
    <recommendedName>
        <fullName evidence="5">Glucans biosynthesis protein D</fullName>
    </recommendedName>
</protein>
<comment type="function">
    <text evidence="1">Probably involved in the control of the structural glucose backbone of osmoregulated periplasmic glucans (OPGs).</text>
</comment>
<evidence type="ECO:0000256" key="7">
    <source>
        <dbReference type="ARBA" id="ARBA00022764"/>
    </source>
</evidence>
<accession>A0A5C5TRN8</accession>
<dbReference type="EMBL" id="VOHE01000011">
    <property type="protein sequence ID" value="TWT16953.1"/>
    <property type="molecule type" value="Genomic_DNA"/>
</dbReference>
<reference evidence="10 11" key="1">
    <citation type="submission" date="2019-07" db="EMBL/GenBank/DDBJ databases">
        <title>Luteimonas sp. YD-1 nov., isolated from acidic soil.</title>
        <authorList>
            <person name="Zhou J."/>
        </authorList>
    </citation>
    <scope>NUCLEOTIDE SEQUENCE [LARGE SCALE GENOMIC DNA]</scope>
    <source>
        <strain evidence="10 11">YD-1</strain>
    </source>
</reference>
<dbReference type="RefSeq" id="WP_146313596.1">
    <property type="nucleotide sequence ID" value="NZ_VOHE01000011.1"/>
</dbReference>
<dbReference type="InterPro" id="IPR013783">
    <property type="entry name" value="Ig-like_fold"/>
</dbReference>
<dbReference type="GO" id="GO:0030246">
    <property type="term" value="F:carbohydrate binding"/>
    <property type="evidence" value="ECO:0007669"/>
    <property type="project" value="InterPro"/>
</dbReference>
<dbReference type="OrthoDB" id="335750at2"/>
<dbReference type="AlphaFoldDB" id="A0A5C5TRN8"/>
<dbReference type="PANTHER" id="PTHR30504">
    <property type="entry name" value="GLUCANS BIOSYNTHESIS PROTEIN"/>
    <property type="match status" value="1"/>
</dbReference>
<name>A0A5C5TRN8_9GAMM</name>
<dbReference type="Gene3D" id="2.70.98.10">
    <property type="match status" value="1"/>
</dbReference>
<gene>
    <name evidence="10" type="ORF">FQY79_14460</name>
</gene>
<dbReference type="SUPFAM" id="SSF74650">
    <property type="entry name" value="Galactose mutarotase-like"/>
    <property type="match status" value="1"/>
</dbReference>
<comment type="similarity">
    <text evidence="4">Belongs to the OpgD/OpgG family.</text>
</comment>
<organism evidence="10 11">
    <name type="scientific">Luteimonas wenzhouensis</name>
    <dbReference type="NCBI Taxonomy" id="2599615"/>
    <lineage>
        <taxon>Bacteria</taxon>
        <taxon>Pseudomonadati</taxon>
        <taxon>Pseudomonadota</taxon>
        <taxon>Gammaproteobacteria</taxon>
        <taxon>Lysobacterales</taxon>
        <taxon>Lysobacteraceae</taxon>
        <taxon>Luteimonas</taxon>
    </lineage>
</organism>
<dbReference type="FunFam" id="2.70.98.10:FF:000001">
    <property type="entry name" value="Glucans biosynthesis protein G"/>
    <property type="match status" value="1"/>
</dbReference>
<keyword evidence="11" id="KW-1185">Reference proteome</keyword>
<feature type="signal peptide" evidence="8">
    <location>
        <begin position="1"/>
        <end position="23"/>
    </location>
</feature>
<dbReference type="GO" id="GO:0030288">
    <property type="term" value="C:outer membrane-bounded periplasmic space"/>
    <property type="evidence" value="ECO:0007669"/>
    <property type="project" value="TreeGrafter"/>
</dbReference>
<evidence type="ECO:0000256" key="8">
    <source>
        <dbReference type="SAM" id="SignalP"/>
    </source>
</evidence>
<dbReference type="Pfam" id="PF04349">
    <property type="entry name" value="MdoG"/>
    <property type="match status" value="1"/>
</dbReference>
<dbReference type="Proteomes" id="UP000315949">
    <property type="component" value="Unassembled WGS sequence"/>
</dbReference>
<evidence type="ECO:0000259" key="9">
    <source>
        <dbReference type="Pfam" id="PF04349"/>
    </source>
</evidence>
<dbReference type="UniPathway" id="UPA00637"/>
<dbReference type="PIRSF" id="PIRSF006281">
    <property type="entry name" value="MdoG"/>
    <property type="match status" value="1"/>
</dbReference>
<keyword evidence="6 8" id="KW-0732">Signal</keyword>
<comment type="subcellular location">
    <subcellularLocation>
        <location evidence="2">Periplasm</location>
    </subcellularLocation>
</comment>
<dbReference type="PANTHER" id="PTHR30504:SF2">
    <property type="entry name" value="GLUCANS BIOSYNTHESIS PROTEIN G"/>
    <property type="match status" value="1"/>
</dbReference>
<sequence>MRRRHLIVAGASLPLLCPLPGLAPWTRAMAGDAVPFDASTVPALARELAARPFRPPSRELPAALDAIDYDAFRDYRFRSDHALWRDGGRFQAQLFHRGFIFKERIDLHEVEGGRARPLPYRRDRFDFGPQPPPPDDPALGHAGFRLHAPVNREDYFDELCVFLGASYFRAVARGLAYGLSARGLALGSGDPGPEEFPVFRAFWLERPAPDADTAVVHALLDSASVAGAYRFAIRPAGGQTRMDVDARLYPRVALRNAGIAPLTSMFEFDHGDRAGVDDFRPAVHDSDGLALLTGSGEQVWRPLRNPPEISHSGFQDNDPRGFGLMQRKRDFADFQDAEARYERRPSAWVEPLDRWGPGAVHLVELPTGNEFADNIVAFWRPRAPLAAGREHRFRYRLHWCADHAWRPELARAVATRSGLGDAESERPRQYVVDFQGGRLDALGADAAPRVEASASAGELRNPVAYRLEANGRWRLSFELWPGDARVVELRARLLDAAGAPLSETWLSRWPS</sequence>
<feature type="chain" id="PRO_5022720436" description="Glucans biosynthesis protein D" evidence="8">
    <location>
        <begin position="24"/>
        <end position="511"/>
    </location>
</feature>
<evidence type="ECO:0000256" key="1">
    <source>
        <dbReference type="ARBA" id="ARBA00003985"/>
    </source>
</evidence>
<dbReference type="GO" id="GO:0003824">
    <property type="term" value="F:catalytic activity"/>
    <property type="evidence" value="ECO:0007669"/>
    <property type="project" value="InterPro"/>
</dbReference>
<dbReference type="GO" id="GO:0051274">
    <property type="term" value="P:beta-glucan biosynthetic process"/>
    <property type="evidence" value="ECO:0007669"/>
    <property type="project" value="TreeGrafter"/>
</dbReference>